<comment type="caution">
    <text evidence="1">The sequence shown here is derived from an EMBL/GenBank/DDBJ whole genome shotgun (WGS) entry which is preliminary data.</text>
</comment>
<reference evidence="1 2" key="1">
    <citation type="submission" date="2019-12" db="EMBL/GenBank/DDBJ databases">
        <authorList>
            <person name="Alioto T."/>
            <person name="Alioto T."/>
            <person name="Gomez Garrido J."/>
        </authorList>
    </citation>
    <scope>NUCLEOTIDE SEQUENCE [LARGE SCALE GENOMIC DNA]</scope>
</reference>
<dbReference type="Proteomes" id="UP000594638">
    <property type="component" value="Unassembled WGS sequence"/>
</dbReference>
<gene>
    <name evidence="1" type="ORF">OLEA9_A119375</name>
</gene>
<evidence type="ECO:0000313" key="2">
    <source>
        <dbReference type="Proteomes" id="UP000594638"/>
    </source>
</evidence>
<sequence length="120" mass="13106">MIPLLSKNLDLNLGPLEYWGDTAEPGSGYYPNSAFKLIGINVLQPGEGIVFAKKITNAVSKTLENGNGYLEDEDLGKKEKGEKNRGDEVVVVVPTIVSMLGDDGNDWIFQREGWESGYGL</sequence>
<keyword evidence="2" id="KW-1185">Reference proteome</keyword>
<dbReference type="AlphaFoldDB" id="A0A8S0U3P4"/>
<protein>
    <submittedName>
        <fullName evidence="1">Uncharacterized protein</fullName>
    </submittedName>
</protein>
<organism evidence="1 2">
    <name type="scientific">Olea europaea subsp. europaea</name>
    <dbReference type="NCBI Taxonomy" id="158383"/>
    <lineage>
        <taxon>Eukaryota</taxon>
        <taxon>Viridiplantae</taxon>
        <taxon>Streptophyta</taxon>
        <taxon>Embryophyta</taxon>
        <taxon>Tracheophyta</taxon>
        <taxon>Spermatophyta</taxon>
        <taxon>Magnoliopsida</taxon>
        <taxon>eudicotyledons</taxon>
        <taxon>Gunneridae</taxon>
        <taxon>Pentapetalae</taxon>
        <taxon>asterids</taxon>
        <taxon>lamiids</taxon>
        <taxon>Lamiales</taxon>
        <taxon>Oleaceae</taxon>
        <taxon>Oleeae</taxon>
        <taxon>Olea</taxon>
    </lineage>
</organism>
<dbReference type="EMBL" id="CACTIH010007429">
    <property type="protein sequence ID" value="CAA3013274.1"/>
    <property type="molecule type" value="Genomic_DNA"/>
</dbReference>
<name>A0A8S0U3P4_OLEEU</name>
<accession>A0A8S0U3P4</accession>
<proteinExistence type="predicted"/>
<evidence type="ECO:0000313" key="1">
    <source>
        <dbReference type="EMBL" id="CAA3013274.1"/>
    </source>
</evidence>
<dbReference type="Gramene" id="OE9A119375T1">
    <property type="protein sequence ID" value="OE9A119375C1"/>
    <property type="gene ID" value="OE9A119375"/>
</dbReference>